<dbReference type="AlphaFoldDB" id="A0A6S6RYP8"/>
<organism evidence="1">
    <name type="scientific">uncultured Aureispira sp</name>
    <dbReference type="NCBI Taxonomy" id="1331704"/>
    <lineage>
        <taxon>Bacteria</taxon>
        <taxon>Pseudomonadati</taxon>
        <taxon>Bacteroidota</taxon>
        <taxon>Saprospiria</taxon>
        <taxon>Saprospirales</taxon>
        <taxon>Saprospiraceae</taxon>
        <taxon>Aureispira</taxon>
        <taxon>environmental samples</taxon>
    </lineage>
</organism>
<proteinExistence type="predicted"/>
<reference evidence="1" key="1">
    <citation type="submission" date="2020-01" db="EMBL/GenBank/DDBJ databases">
        <authorList>
            <person name="Meier V. D."/>
            <person name="Meier V D."/>
        </authorList>
    </citation>
    <scope>NUCLEOTIDE SEQUENCE</scope>
    <source>
        <strain evidence="1">HLG_WM_MAG_10</strain>
    </source>
</reference>
<accession>A0A6S6RYP8</accession>
<gene>
    <name evidence="1" type="ORF">HELGO_WM30317</name>
</gene>
<feature type="non-terminal residue" evidence="1">
    <location>
        <position position="1"/>
    </location>
</feature>
<sequence length="32" mass="3614">FSSLAKFETKIQLQICSSYLLTIPKKEKGALK</sequence>
<protein>
    <submittedName>
        <fullName evidence="1">Uncharacterized protein</fullName>
    </submittedName>
</protein>
<evidence type="ECO:0000313" key="1">
    <source>
        <dbReference type="EMBL" id="CAA6800514.1"/>
    </source>
</evidence>
<dbReference type="EMBL" id="CACVAQ010000054">
    <property type="protein sequence ID" value="CAA6800514.1"/>
    <property type="molecule type" value="Genomic_DNA"/>
</dbReference>
<name>A0A6S6RYP8_9BACT</name>